<evidence type="ECO:0000259" key="1">
    <source>
        <dbReference type="PROSITE" id="PS01179"/>
    </source>
</evidence>
<dbReference type="PANTHER" id="PTHR46753">
    <property type="entry name" value="FYVE AND COILED-COIL DOMAIN-CONTAINING PROTEIN 1"/>
    <property type="match status" value="1"/>
</dbReference>
<organism evidence="4 5">
    <name type="scientific">Hypothenemus hampei</name>
    <name type="common">Coffee berry borer</name>
    <dbReference type="NCBI Taxonomy" id="57062"/>
    <lineage>
        <taxon>Eukaryota</taxon>
        <taxon>Metazoa</taxon>
        <taxon>Ecdysozoa</taxon>
        <taxon>Arthropoda</taxon>
        <taxon>Hexapoda</taxon>
        <taxon>Insecta</taxon>
        <taxon>Pterygota</taxon>
        <taxon>Neoptera</taxon>
        <taxon>Endopterygota</taxon>
        <taxon>Coleoptera</taxon>
        <taxon>Polyphaga</taxon>
        <taxon>Cucujiformia</taxon>
        <taxon>Curculionidae</taxon>
        <taxon>Scolytinae</taxon>
        <taxon>Hypothenemus</taxon>
    </lineage>
</organism>
<reference evidence="4 5" key="1">
    <citation type="submission" date="2024-05" db="EMBL/GenBank/DDBJ databases">
        <title>Genetic variation in Jamaican populations of the coffee berry borer (Hypothenemus hampei).</title>
        <authorList>
            <person name="Errbii M."/>
            <person name="Myrie A."/>
        </authorList>
    </citation>
    <scope>NUCLEOTIDE SEQUENCE [LARGE SCALE GENOMIC DNA]</scope>
    <source>
        <strain evidence="4">JA-Hopewell-2020-01-JO</strain>
        <tissue evidence="4">Whole body</tissue>
    </source>
</reference>
<evidence type="ECO:0000313" key="4">
    <source>
        <dbReference type="EMBL" id="KAL1495010.1"/>
    </source>
</evidence>
<dbReference type="InterPro" id="IPR036034">
    <property type="entry name" value="PDZ_sf"/>
</dbReference>
<dbReference type="PROSITE" id="PS50106">
    <property type="entry name" value="PDZ"/>
    <property type="match status" value="1"/>
</dbReference>
<dbReference type="InterPro" id="IPR011993">
    <property type="entry name" value="PH-like_dom_sf"/>
</dbReference>
<dbReference type="AlphaFoldDB" id="A0ABD1EMW4"/>
<name>A0ABD1EMW4_HYPHA</name>
<dbReference type="Gene3D" id="1.20.58.900">
    <property type="match status" value="1"/>
</dbReference>
<gene>
    <name evidence="4" type="ORF">ABEB36_010500</name>
</gene>
<dbReference type="Pfam" id="PF00640">
    <property type="entry name" value="PID"/>
    <property type="match status" value="1"/>
</dbReference>
<dbReference type="Pfam" id="PF02759">
    <property type="entry name" value="RUN"/>
    <property type="match status" value="1"/>
</dbReference>
<dbReference type="CDD" id="cd17682">
    <property type="entry name" value="RUN_RUFY4_like"/>
    <property type="match status" value="1"/>
</dbReference>
<dbReference type="SUPFAM" id="SSF50156">
    <property type="entry name" value="PDZ domain-like"/>
    <property type="match status" value="1"/>
</dbReference>
<dbReference type="InterPro" id="IPR004012">
    <property type="entry name" value="Run_dom"/>
</dbReference>
<dbReference type="Gene3D" id="2.30.29.30">
    <property type="entry name" value="Pleckstrin-homology domain (PH domain)/Phosphotyrosine-binding domain (PTB)"/>
    <property type="match status" value="1"/>
</dbReference>
<keyword evidence="5" id="KW-1185">Reference proteome</keyword>
<dbReference type="InterPro" id="IPR006020">
    <property type="entry name" value="PTB/PI_dom"/>
</dbReference>
<feature type="domain" description="PDZ" evidence="2">
    <location>
        <begin position="181"/>
        <end position="248"/>
    </location>
</feature>
<dbReference type="Pfam" id="PF00595">
    <property type="entry name" value="PDZ"/>
    <property type="match status" value="1"/>
</dbReference>
<sequence>MSVSDPLIKDIKGCVQQFINLSTVHTPISDNNVYFLAFAQTIEKIFNQGLIPQQNTKYLDRIVNAYVWMIDIVDNNQVHPAFYTYKNCCDQVKDKYHLNGNCAKFRWLIKHCLMKKCLHMPIQILKNSKCSEPFYIPSSILGDDILSEIFLSVLLQVSKINFDLDLKNASFLDVSWFLPEMIDLELVPCKSLGIAVSFTSNRAVIVNVEPNGVAAEDGNVKRGDILDELNNVHINNTSKGRLNMIMRSNKLRPVKIRLIKACYKESGQLYGPIQNLLRDLKIDVEDVKKQYKEFGHCTVIPQNKAFYGYHVKYLANIDVGSLGNVKQVQKALKLLMDNRSSVEWCVKRLDQPVLLEIGEVGLKFCDKESNNLILEHAYMKISSCGSIPFLPKVFGYCVSDVPCDVAKNFICHIFEALTYEEADLILHSIGQGFHRTHYAV</sequence>
<dbReference type="PANTHER" id="PTHR46753:SF3">
    <property type="entry name" value="PDZ DOMAIN-CONTAINING PROTEIN"/>
    <property type="match status" value="1"/>
</dbReference>
<comment type="caution">
    <text evidence="4">The sequence shown here is derived from an EMBL/GenBank/DDBJ whole genome shotgun (WGS) entry which is preliminary data.</text>
</comment>
<protein>
    <recommendedName>
        <fullName evidence="6">PDZ domain-containing protein</fullName>
    </recommendedName>
</protein>
<feature type="domain" description="PID" evidence="1">
    <location>
        <begin position="309"/>
        <end position="433"/>
    </location>
</feature>
<dbReference type="PROSITE" id="PS01179">
    <property type="entry name" value="PID"/>
    <property type="match status" value="1"/>
</dbReference>
<dbReference type="Proteomes" id="UP001566132">
    <property type="component" value="Unassembled WGS sequence"/>
</dbReference>
<dbReference type="SUPFAM" id="SSF50729">
    <property type="entry name" value="PH domain-like"/>
    <property type="match status" value="1"/>
</dbReference>
<evidence type="ECO:0000313" key="5">
    <source>
        <dbReference type="Proteomes" id="UP001566132"/>
    </source>
</evidence>
<dbReference type="Gene3D" id="2.30.42.10">
    <property type="match status" value="1"/>
</dbReference>
<dbReference type="SUPFAM" id="SSF140741">
    <property type="entry name" value="RUN domain-like"/>
    <property type="match status" value="1"/>
</dbReference>
<evidence type="ECO:0008006" key="6">
    <source>
        <dbReference type="Google" id="ProtNLM"/>
    </source>
</evidence>
<evidence type="ECO:0000259" key="3">
    <source>
        <dbReference type="PROSITE" id="PS50826"/>
    </source>
</evidence>
<dbReference type="EMBL" id="JBDJPC010000007">
    <property type="protein sequence ID" value="KAL1495010.1"/>
    <property type="molecule type" value="Genomic_DNA"/>
</dbReference>
<evidence type="ECO:0000259" key="2">
    <source>
        <dbReference type="PROSITE" id="PS50106"/>
    </source>
</evidence>
<dbReference type="InterPro" id="IPR037213">
    <property type="entry name" value="Run_dom_sf"/>
</dbReference>
<dbReference type="PROSITE" id="PS50826">
    <property type="entry name" value="RUN"/>
    <property type="match status" value="1"/>
</dbReference>
<proteinExistence type="predicted"/>
<accession>A0ABD1EMW4</accession>
<feature type="domain" description="RUN" evidence="3">
    <location>
        <begin position="29"/>
        <end position="169"/>
    </location>
</feature>
<dbReference type="InterPro" id="IPR001478">
    <property type="entry name" value="PDZ"/>
</dbReference>
<dbReference type="SMART" id="SM00228">
    <property type="entry name" value="PDZ"/>
    <property type="match status" value="1"/>
</dbReference>